<dbReference type="EMBL" id="CM004394">
    <property type="protein sequence ID" value="OAY42652.1"/>
    <property type="molecule type" value="Genomic_DNA"/>
</dbReference>
<reference evidence="1" key="1">
    <citation type="submission" date="2016-02" db="EMBL/GenBank/DDBJ databases">
        <title>WGS assembly of Manihot esculenta.</title>
        <authorList>
            <person name="Bredeson J.V."/>
            <person name="Prochnik S.E."/>
            <person name="Lyons J.B."/>
            <person name="Schmutz J."/>
            <person name="Grimwood J."/>
            <person name="Vrebalov J."/>
            <person name="Bart R.S."/>
            <person name="Amuge T."/>
            <person name="Ferguson M.E."/>
            <person name="Green R."/>
            <person name="Putnam N."/>
            <person name="Stites J."/>
            <person name="Rounsley S."/>
            <person name="Rokhsar D.S."/>
        </authorList>
    </citation>
    <scope>NUCLEOTIDE SEQUENCE [LARGE SCALE GENOMIC DNA]</scope>
    <source>
        <tissue evidence="1">Leaf</tissue>
    </source>
</reference>
<name>A0A2C9VC61_MANES</name>
<dbReference type="AlphaFoldDB" id="A0A2C9VC61"/>
<sequence>MIRIQPPIYTWRRFLPGKSHKFLHPRFGLKNDILFLSNTWISDLHQNLC</sequence>
<protein>
    <submittedName>
        <fullName evidence="1">Uncharacterized protein</fullName>
    </submittedName>
</protein>
<organism evidence="1">
    <name type="scientific">Manihot esculenta</name>
    <name type="common">Cassava</name>
    <name type="synonym">Jatropha manihot</name>
    <dbReference type="NCBI Taxonomy" id="3983"/>
    <lineage>
        <taxon>Eukaryota</taxon>
        <taxon>Viridiplantae</taxon>
        <taxon>Streptophyta</taxon>
        <taxon>Embryophyta</taxon>
        <taxon>Tracheophyta</taxon>
        <taxon>Spermatophyta</taxon>
        <taxon>Magnoliopsida</taxon>
        <taxon>eudicotyledons</taxon>
        <taxon>Gunneridae</taxon>
        <taxon>Pentapetalae</taxon>
        <taxon>rosids</taxon>
        <taxon>fabids</taxon>
        <taxon>Malpighiales</taxon>
        <taxon>Euphorbiaceae</taxon>
        <taxon>Crotonoideae</taxon>
        <taxon>Manihoteae</taxon>
        <taxon>Manihot</taxon>
    </lineage>
</organism>
<gene>
    <name evidence="1" type="ORF">MANES_08G005000</name>
</gene>
<accession>A0A2C9VC61</accession>
<proteinExistence type="predicted"/>
<evidence type="ECO:0000313" key="1">
    <source>
        <dbReference type="EMBL" id="OAY42652.1"/>
    </source>
</evidence>